<comment type="subcellular location">
    <subcellularLocation>
        <location evidence="1">Membrane</location>
        <topology evidence="1">Multi-pass membrane protein</topology>
    </subcellularLocation>
</comment>
<keyword evidence="3" id="KW-0547">Nucleotide-binding</keyword>
<dbReference type="InterPro" id="IPR027417">
    <property type="entry name" value="P-loop_NTPase"/>
</dbReference>
<dbReference type="AlphaFoldDB" id="A0A645EDI8"/>
<dbReference type="EMBL" id="VSSQ01044955">
    <property type="protein sequence ID" value="MPM98823.1"/>
    <property type="molecule type" value="Genomic_DNA"/>
</dbReference>
<proteinExistence type="predicted"/>
<evidence type="ECO:0000313" key="8">
    <source>
        <dbReference type="EMBL" id="MPM98823.1"/>
    </source>
</evidence>
<accession>A0A645EDI8</accession>
<dbReference type="FunFam" id="3.40.50.300:FF:000218">
    <property type="entry name" value="Multidrug ABC transporter ATP-binding protein"/>
    <property type="match status" value="1"/>
</dbReference>
<dbReference type="GO" id="GO:0016887">
    <property type="term" value="F:ATP hydrolysis activity"/>
    <property type="evidence" value="ECO:0007669"/>
    <property type="project" value="InterPro"/>
</dbReference>
<gene>
    <name evidence="8" type="ORF">SDC9_146013</name>
</gene>
<evidence type="ECO:0000256" key="6">
    <source>
        <dbReference type="ARBA" id="ARBA00023136"/>
    </source>
</evidence>
<dbReference type="SMART" id="SM00382">
    <property type="entry name" value="AAA"/>
    <property type="match status" value="1"/>
</dbReference>
<dbReference type="InterPro" id="IPR017871">
    <property type="entry name" value="ABC_transporter-like_CS"/>
</dbReference>
<keyword evidence="2" id="KW-0812">Transmembrane</keyword>
<evidence type="ECO:0000256" key="3">
    <source>
        <dbReference type="ARBA" id="ARBA00022741"/>
    </source>
</evidence>
<sequence>MPDPVKAGRLQGKIVFDDVTFSYNDQPVIKNLNLTIEPGCKVALVGPSGCGKTTLGNLILRFYDVTQGRILIDGLDIRKYSKDSYRNNVAVVLQEPFLFSGTIRDNIAYAKKNATNEEVLRAARMANVEEFVNMLPHGYKTTIGENGASLSGGQKQRIAIARAILKNPSILILDEATSALDTVSEYLVQNALDNLMEGRTTIIIAHRLSTIKNADKIVVLRAGKIEQMGTHDQLMEREGVYRELYNIQQKTALDNEASK</sequence>
<dbReference type="GO" id="GO:0016020">
    <property type="term" value="C:membrane"/>
    <property type="evidence" value="ECO:0007669"/>
    <property type="project" value="UniProtKB-SubCell"/>
</dbReference>
<evidence type="ECO:0000256" key="4">
    <source>
        <dbReference type="ARBA" id="ARBA00022840"/>
    </source>
</evidence>
<evidence type="ECO:0000256" key="5">
    <source>
        <dbReference type="ARBA" id="ARBA00022989"/>
    </source>
</evidence>
<keyword evidence="5" id="KW-1133">Transmembrane helix</keyword>
<comment type="caution">
    <text evidence="8">The sequence shown here is derived from an EMBL/GenBank/DDBJ whole genome shotgun (WGS) entry which is preliminary data.</text>
</comment>
<dbReference type="PANTHER" id="PTHR24221:SF654">
    <property type="entry name" value="ATP-BINDING CASSETTE SUB-FAMILY B MEMBER 6"/>
    <property type="match status" value="1"/>
</dbReference>
<dbReference type="GO" id="GO:0005524">
    <property type="term" value="F:ATP binding"/>
    <property type="evidence" value="ECO:0007669"/>
    <property type="project" value="UniProtKB-KW"/>
</dbReference>
<protein>
    <submittedName>
        <fullName evidence="8">Putative ABC transporter ATP-binding protein</fullName>
    </submittedName>
</protein>
<dbReference type="SUPFAM" id="SSF52540">
    <property type="entry name" value="P-loop containing nucleoside triphosphate hydrolases"/>
    <property type="match status" value="1"/>
</dbReference>
<evidence type="ECO:0000259" key="7">
    <source>
        <dbReference type="PROSITE" id="PS50893"/>
    </source>
</evidence>
<dbReference type="InterPro" id="IPR003439">
    <property type="entry name" value="ABC_transporter-like_ATP-bd"/>
</dbReference>
<keyword evidence="4 8" id="KW-0067">ATP-binding</keyword>
<organism evidence="8">
    <name type="scientific">bioreactor metagenome</name>
    <dbReference type="NCBI Taxonomy" id="1076179"/>
    <lineage>
        <taxon>unclassified sequences</taxon>
        <taxon>metagenomes</taxon>
        <taxon>ecological metagenomes</taxon>
    </lineage>
</organism>
<dbReference type="Pfam" id="PF00005">
    <property type="entry name" value="ABC_tran"/>
    <property type="match status" value="1"/>
</dbReference>
<keyword evidence="6" id="KW-0472">Membrane</keyword>
<dbReference type="PANTHER" id="PTHR24221">
    <property type="entry name" value="ATP-BINDING CASSETTE SUB-FAMILY B"/>
    <property type="match status" value="1"/>
</dbReference>
<name>A0A645EDI8_9ZZZZ</name>
<dbReference type="PROSITE" id="PS50893">
    <property type="entry name" value="ABC_TRANSPORTER_2"/>
    <property type="match status" value="1"/>
</dbReference>
<feature type="domain" description="ABC transporter" evidence="7">
    <location>
        <begin position="14"/>
        <end position="247"/>
    </location>
</feature>
<dbReference type="GO" id="GO:0034040">
    <property type="term" value="F:ATPase-coupled lipid transmembrane transporter activity"/>
    <property type="evidence" value="ECO:0007669"/>
    <property type="project" value="TreeGrafter"/>
</dbReference>
<dbReference type="InterPro" id="IPR003593">
    <property type="entry name" value="AAA+_ATPase"/>
</dbReference>
<dbReference type="CDD" id="cd03249">
    <property type="entry name" value="ABC_MTABC3_MDL1_MDL2"/>
    <property type="match status" value="1"/>
</dbReference>
<evidence type="ECO:0000256" key="2">
    <source>
        <dbReference type="ARBA" id="ARBA00022692"/>
    </source>
</evidence>
<evidence type="ECO:0000256" key="1">
    <source>
        <dbReference type="ARBA" id="ARBA00004141"/>
    </source>
</evidence>
<dbReference type="PROSITE" id="PS00211">
    <property type="entry name" value="ABC_TRANSPORTER_1"/>
    <property type="match status" value="1"/>
</dbReference>
<reference evidence="8" key="1">
    <citation type="submission" date="2019-08" db="EMBL/GenBank/DDBJ databases">
        <authorList>
            <person name="Kucharzyk K."/>
            <person name="Murdoch R.W."/>
            <person name="Higgins S."/>
            <person name="Loffler F."/>
        </authorList>
    </citation>
    <scope>NUCLEOTIDE SEQUENCE</scope>
</reference>
<dbReference type="Gene3D" id="3.40.50.300">
    <property type="entry name" value="P-loop containing nucleotide triphosphate hydrolases"/>
    <property type="match status" value="1"/>
</dbReference>
<dbReference type="InterPro" id="IPR039421">
    <property type="entry name" value="Type_1_exporter"/>
</dbReference>